<feature type="compositionally biased region" description="Basic and acidic residues" evidence="6">
    <location>
        <begin position="135"/>
        <end position="173"/>
    </location>
</feature>
<reference evidence="8" key="1">
    <citation type="journal article" date="2020" name="Stud. Mycol.">
        <title>101 Dothideomycetes genomes: a test case for predicting lifestyles and emergence of pathogens.</title>
        <authorList>
            <person name="Haridas S."/>
            <person name="Albert R."/>
            <person name="Binder M."/>
            <person name="Bloem J."/>
            <person name="Labutti K."/>
            <person name="Salamov A."/>
            <person name="Andreopoulos B."/>
            <person name="Baker S."/>
            <person name="Barry K."/>
            <person name="Bills G."/>
            <person name="Bluhm B."/>
            <person name="Cannon C."/>
            <person name="Castanera R."/>
            <person name="Culley D."/>
            <person name="Daum C."/>
            <person name="Ezra D."/>
            <person name="Gonzalez J."/>
            <person name="Henrissat B."/>
            <person name="Kuo A."/>
            <person name="Liang C."/>
            <person name="Lipzen A."/>
            <person name="Lutzoni F."/>
            <person name="Magnuson J."/>
            <person name="Mondo S."/>
            <person name="Nolan M."/>
            <person name="Ohm R."/>
            <person name="Pangilinan J."/>
            <person name="Park H.-J."/>
            <person name="Ramirez L."/>
            <person name="Alfaro M."/>
            <person name="Sun H."/>
            <person name="Tritt A."/>
            <person name="Yoshinaga Y."/>
            <person name="Zwiers L.-H."/>
            <person name="Turgeon B."/>
            <person name="Goodwin S."/>
            <person name="Spatafora J."/>
            <person name="Crous P."/>
            <person name="Grigoriev I."/>
        </authorList>
    </citation>
    <scope>NUCLEOTIDE SEQUENCE</scope>
    <source>
        <strain evidence="8">CBS 116005</strain>
    </source>
</reference>
<feature type="region of interest" description="Disordered" evidence="6">
    <location>
        <begin position="134"/>
        <end position="215"/>
    </location>
</feature>
<evidence type="ECO:0000256" key="2">
    <source>
        <dbReference type="ARBA" id="ARBA00008999"/>
    </source>
</evidence>
<dbReference type="EC" id="5.4.99.25" evidence="3"/>
<dbReference type="PANTHER" id="PTHR13767:SF2">
    <property type="entry name" value="PSEUDOURIDYLATE SYNTHASE TRUB1"/>
    <property type="match status" value="1"/>
</dbReference>
<sequence>MGHGGTLDPMATGVLILGVGTGTKRLNGFLECTKTYECVLLFGAATDSYDTQGKIAVRKPYAHITRAAVEAALQQFRGPIQQRPPIFSALKMNGKKLYEYAREGKEPPKEIAERPVTVEELVLVDWYEGGSHEWTWPEKEAEQQDKETLKKTPHLDEKGHDDRVASVKRKREDDETLGGAVKPTDGPDAKKVRSKDEPFASGALPAEASVGDESVTPSIERADTAAETTPDAPRCPAPAVRLRMTVTSGFYVRSLCHDLALALGSAGCMASLVRSRQGDFALGTGDVLPYEDLAKGEEVWGPKVERMLEGWRRKGLDAKRKDAEVKPRERRNSSSDED</sequence>
<dbReference type="InterPro" id="IPR020103">
    <property type="entry name" value="PsdUridine_synth_cat_dom_sf"/>
</dbReference>
<dbReference type="SUPFAM" id="SSF55120">
    <property type="entry name" value="Pseudouridine synthase"/>
    <property type="match status" value="1"/>
</dbReference>
<evidence type="ECO:0000256" key="5">
    <source>
        <dbReference type="ARBA" id="ARBA00023235"/>
    </source>
</evidence>
<keyword evidence="9" id="KW-1185">Reference proteome</keyword>
<keyword evidence="4" id="KW-0819">tRNA processing</keyword>
<dbReference type="GO" id="GO:0006400">
    <property type="term" value="P:tRNA modification"/>
    <property type="evidence" value="ECO:0007669"/>
    <property type="project" value="TreeGrafter"/>
</dbReference>
<feature type="domain" description="Pseudouridine synthase II N-terminal" evidence="7">
    <location>
        <begin position="1"/>
        <end position="127"/>
    </location>
</feature>
<dbReference type="EMBL" id="ML995852">
    <property type="protein sequence ID" value="KAF2767780.1"/>
    <property type="molecule type" value="Genomic_DNA"/>
</dbReference>
<evidence type="ECO:0000313" key="9">
    <source>
        <dbReference type="Proteomes" id="UP000799436"/>
    </source>
</evidence>
<evidence type="ECO:0000256" key="3">
    <source>
        <dbReference type="ARBA" id="ARBA00012787"/>
    </source>
</evidence>
<accession>A0A6G1L508</accession>
<dbReference type="Pfam" id="PF01509">
    <property type="entry name" value="TruB_N"/>
    <property type="match status" value="1"/>
</dbReference>
<evidence type="ECO:0000256" key="1">
    <source>
        <dbReference type="ARBA" id="ARBA00001166"/>
    </source>
</evidence>
<proteinExistence type="inferred from homology"/>
<dbReference type="Proteomes" id="UP000799436">
    <property type="component" value="Unassembled WGS sequence"/>
</dbReference>
<dbReference type="AlphaFoldDB" id="A0A6G1L508"/>
<dbReference type="OrthoDB" id="9995526at2759"/>
<protein>
    <recommendedName>
        <fullName evidence="3">tRNA pseudouridine(55) synthase</fullName>
        <ecNumber evidence="3">5.4.99.25</ecNumber>
    </recommendedName>
</protein>
<keyword evidence="5" id="KW-0413">Isomerase</keyword>
<dbReference type="GO" id="GO:0005634">
    <property type="term" value="C:nucleus"/>
    <property type="evidence" value="ECO:0007669"/>
    <property type="project" value="TreeGrafter"/>
</dbReference>
<feature type="compositionally biased region" description="Basic and acidic residues" evidence="6">
    <location>
        <begin position="185"/>
        <end position="198"/>
    </location>
</feature>
<dbReference type="InterPro" id="IPR014780">
    <property type="entry name" value="tRNA_psdUridine_synth_TruB"/>
</dbReference>
<evidence type="ECO:0000256" key="4">
    <source>
        <dbReference type="ARBA" id="ARBA00022694"/>
    </source>
</evidence>
<comment type="catalytic activity">
    <reaction evidence="1">
        <text>a uridine in mRNA = a pseudouridine in mRNA</text>
        <dbReference type="Rhea" id="RHEA:56644"/>
        <dbReference type="Rhea" id="RHEA-COMP:14658"/>
        <dbReference type="Rhea" id="RHEA-COMP:14659"/>
        <dbReference type="ChEBI" id="CHEBI:65314"/>
        <dbReference type="ChEBI" id="CHEBI:65315"/>
    </reaction>
</comment>
<dbReference type="GO" id="GO:1990481">
    <property type="term" value="P:mRNA pseudouridine synthesis"/>
    <property type="evidence" value="ECO:0007669"/>
    <property type="project" value="TreeGrafter"/>
</dbReference>
<evidence type="ECO:0000259" key="7">
    <source>
        <dbReference type="Pfam" id="PF01509"/>
    </source>
</evidence>
<comment type="similarity">
    <text evidence="2">Belongs to the pseudouridine synthase TruB family.</text>
</comment>
<feature type="region of interest" description="Disordered" evidence="6">
    <location>
        <begin position="316"/>
        <end position="338"/>
    </location>
</feature>
<dbReference type="GO" id="GO:0160148">
    <property type="term" value="F:tRNA pseudouridine(55) synthase activity"/>
    <property type="evidence" value="ECO:0007669"/>
    <property type="project" value="UniProtKB-EC"/>
</dbReference>
<evidence type="ECO:0000256" key="6">
    <source>
        <dbReference type="SAM" id="MobiDB-lite"/>
    </source>
</evidence>
<dbReference type="InterPro" id="IPR002501">
    <property type="entry name" value="PsdUridine_synth_N"/>
</dbReference>
<dbReference type="PANTHER" id="PTHR13767">
    <property type="entry name" value="TRNA-PSEUDOURIDINE SYNTHASE"/>
    <property type="match status" value="1"/>
</dbReference>
<organism evidence="8 9">
    <name type="scientific">Teratosphaeria nubilosa</name>
    <dbReference type="NCBI Taxonomy" id="161662"/>
    <lineage>
        <taxon>Eukaryota</taxon>
        <taxon>Fungi</taxon>
        <taxon>Dikarya</taxon>
        <taxon>Ascomycota</taxon>
        <taxon>Pezizomycotina</taxon>
        <taxon>Dothideomycetes</taxon>
        <taxon>Dothideomycetidae</taxon>
        <taxon>Mycosphaerellales</taxon>
        <taxon>Teratosphaeriaceae</taxon>
        <taxon>Teratosphaeria</taxon>
    </lineage>
</organism>
<gene>
    <name evidence="8" type="ORF">EJ03DRAFT_315378</name>
</gene>
<name>A0A6G1L508_9PEZI</name>
<dbReference type="Gene3D" id="3.30.2350.10">
    <property type="entry name" value="Pseudouridine synthase"/>
    <property type="match status" value="1"/>
</dbReference>
<dbReference type="GO" id="GO:0003723">
    <property type="term" value="F:RNA binding"/>
    <property type="evidence" value="ECO:0007669"/>
    <property type="project" value="InterPro"/>
</dbReference>
<evidence type="ECO:0000313" key="8">
    <source>
        <dbReference type="EMBL" id="KAF2767780.1"/>
    </source>
</evidence>